<dbReference type="OrthoDB" id="7849239at2"/>
<protein>
    <submittedName>
        <fullName evidence="1">Uncharacterized protein</fullName>
    </submittedName>
</protein>
<dbReference type="Proteomes" id="UP000294562">
    <property type="component" value="Unassembled WGS sequence"/>
</dbReference>
<proteinExistence type="predicted"/>
<organism evidence="1 2">
    <name type="scientific">Meridianimarinicoccus aquatilis</name>
    <dbReference type="NCBI Taxonomy" id="2552766"/>
    <lineage>
        <taxon>Bacteria</taxon>
        <taxon>Pseudomonadati</taxon>
        <taxon>Pseudomonadota</taxon>
        <taxon>Alphaproteobacteria</taxon>
        <taxon>Rhodobacterales</taxon>
        <taxon>Paracoccaceae</taxon>
        <taxon>Meridianimarinicoccus</taxon>
    </lineage>
</organism>
<evidence type="ECO:0000313" key="2">
    <source>
        <dbReference type="Proteomes" id="UP000294562"/>
    </source>
</evidence>
<keyword evidence="2" id="KW-1185">Reference proteome</keyword>
<sequence length="161" mass="18038">MTQPDNVGTIKQAILLIGYERMSILPLPIEEQVDEIISELDHIFEPDEGARLVATGRQILIVRTSQFFTAGHTTSGVAGSQAYIRLLGSPSPSSEVTNGYIRFVGPQDIRTPTYTSERKQINIWVNQDYLPMTLAQMQHSQRYLWVGFFGAHTYGDLHSSP</sequence>
<dbReference type="EMBL" id="SMZO01000090">
    <property type="protein sequence ID" value="TDL82007.1"/>
    <property type="molecule type" value="Genomic_DNA"/>
</dbReference>
<accession>A0A4R6AFD0</accession>
<dbReference type="RefSeq" id="WP_133344623.1">
    <property type="nucleotide sequence ID" value="NZ_SMZO01000090.1"/>
</dbReference>
<name>A0A4R6AFD0_9RHOB</name>
<evidence type="ECO:0000313" key="1">
    <source>
        <dbReference type="EMBL" id="TDL82007.1"/>
    </source>
</evidence>
<gene>
    <name evidence="1" type="ORF">E2L05_19565</name>
</gene>
<reference evidence="1 2" key="1">
    <citation type="submission" date="2019-03" db="EMBL/GenBank/DDBJ databases">
        <title>Rhodobacteraceae bacterium SM1902, a new member of the family Rhodobacteraceae isolated from Yantai.</title>
        <authorList>
            <person name="Sun Y."/>
        </authorList>
    </citation>
    <scope>NUCLEOTIDE SEQUENCE [LARGE SCALE GENOMIC DNA]</scope>
    <source>
        <strain evidence="1 2">SM1902</strain>
    </source>
</reference>
<dbReference type="AlphaFoldDB" id="A0A4R6AFD0"/>
<comment type="caution">
    <text evidence="1">The sequence shown here is derived from an EMBL/GenBank/DDBJ whole genome shotgun (WGS) entry which is preliminary data.</text>
</comment>